<keyword evidence="3" id="KW-1185">Reference proteome</keyword>
<gene>
    <name evidence="2" type="ORF">SAMN05444422_105149</name>
</gene>
<evidence type="ECO:0000313" key="3">
    <source>
        <dbReference type="Proteomes" id="UP000199161"/>
    </source>
</evidence>
<dbReference type="RefSeq" id="WP_089788134.1">
    <property type="nucleotide sequence ID" value="NZ_FOKW01000005.1"/>
</dbReference>
<reference evidence="3" key="1">
    <citation type="submission" date="2016-10" db="EMBL/GenBank/DDBJ databases">
        <authorList>
            <person name="Varghese N."/>
            <person name="Submissions S."/>
        </authorList>
    </citation>
    <scope>NUCLEOTIDE SEQUENCE [LARGE SCALE GENOMIC DNA]</scope>
    <source>
        <strain evidence="3">DSM 13078</strain>
    </source>
</reference>
<dbReference type="Proteomes" id="UP000199161">
    <property type="component" value="Unassembled WGS sequence"/>
</dbReference>
<proteinExistence type="predicted"/>
<feature type="region of interest" description="Disordered" evidence="1">
    <location>
        <begin position="43"/>
        <end position="96"/>
    </location>
</feature>
<organism evidence="2 3">
    <name type="scientific">Natronobacterium haloterrestre</name>
    <name type="common">Halobiforma haloterrestris</name>
    <dbReference type="NCBI Taxonomy" id="148448"/>
    <lineage>
        <taxon>Archaea</taxon>
        <taxon>Methanobacteriati</taxon>
        <taxon>Methanobacteriota</taxon>
        <taxon>Stenosarchaea group</taxon>
        <taxon>Halobacteria</taxon>
        <taxon>Halobacteriales</taxon>
        <taxon>Natrialbaceae</taxon>
        <taxon>Natronobacterium</taxon>
    </lineage>
</organism>
<evidence type="ECO:0000313" key="2">
    <source>
        <dbReference type="EMBL" id="SFC17974.1"/>
    </source>
</evidence>
<name>A0A1I1H227_NATHA</name>
<sequence length="96" mass="10101">MRTQLYRLGLAALVAVALLGGAALASADDGTADANGLEWTDAHDWMSDHAGEHGSHHEGAHQHGTHHAGDHDPGVHHGEQHEGQHQHDHEAAGACH</sequence>
<dbReference type="AlphaFoldDB" id="A0A1I1H227"/>
<accession>A0A1I1H227</accession>
<dbReference type="EMBL" id="FOKW01000005">
    <property type="protein sequence ID" value="SFC17974.1"/>
    <property type="molecule type" value="Genomic_DNA"/>
</dbReference>
<evidence type="ECO:0000256" key="1">
    <source>
        <dbReference type="SAM" id="MobiDB-lite"/>
    </source>
</evidence>
<protein>
    <submittedName>
        <fullName evidence="2">Uncharacterized protein</fullName>
    </submittedName>
</protein>